<evidence type="ECO:0000256" key="2">
    <source>
        <dbReference type="ARBA" id="ARBA00023027"/>
    </source>
</evidence>
<proteinExistence type="inferred from homology"/>
<dbReference type="Gene3D" id="3.90.25.10">
    <property type="entry name" value="UDP-galactose 4-epimerase, domain 1"/>
    <property type="match status" value="1"/>
</dbReference>
<name>A0A3L6RGX2_PANMI</name>
<sequence length="271" mass="30229">MGFIQSNHSVIMYNNTMISFNMLEAARINGSSMPRVHANFYPEFKQLDTNVSLKESDAWPAEPQDAYGLEKLATEELCKHYTKDFGIAAAVSTTSMAPLEHGKAPAAFCRKAQTSTERFEMWGDGLQTRSFTFIDECVEGVLRLTKSDFREPVNIGSDEMVSMNEIVLSFEDRKLPIHHIPGPEGVRGRNSDNTLIKEKLGWAPTMKLKASHYPATYCDGLRFTYFWIKEQIEKEKTQGVDVAAYGSSKVVSTQAPVQLGSLRAADGKEGL</sequence>
<keyword evidence="6" id="KW-1185">Reference proteome</keyword>
<evidence type="ECO:0000259" key="4">
    <source>
        <dbReference type="Pfam" id="PF01370"/>
    </source>
</evidence>
<evidence type="ECO:0000313" key="6">
    <source>
        <dbReference type="Proteomes" id="UP000275267"/>
    </source>
</evidence>
<reference evidence="6" key="1">
    <citation type="journal article" date="2019" name="Nat. Commun.">
        <title>The genome of broomcorn millet.</title>
        <authorList>
            <person name="Zou C."/>
            <person name="Miki D."/>
            <person name="Li D."/>
            <person name="Tang Q."/>
            <person name="Xiao L."/>
            <person name="Rajput S."/>
            <person name="Deng P."/>
            <person name="Jia W."/>
            <person name="Huang R."/>
            <person name="Zhang M."/>
            <person name="Sun Y."/>
            <person name="Hu J."/>
            <person name="Fu X."/>
            <person name="Schnable P.S."/>
            <person name="Li F."/>
            <person name="Zhang H."/>
            <person name="Feng B."/>
            <person name="Zhu X."/>
            <person name="Liu R."/>
            <person name="Schnable J.C."/>
            <person name="Zhu J.-K."/>
            <person name="Zhang H."/>
        </authorList>
    </citation>
    <scope>NUCLEOTIDE SEQUENCE [LARGE SCALE GENOMIC DNA]</scope>
</reference>
<dbReference type="OrthoDB" id="331544at2759"/>
<comment type="caution">
    <text evidence="5">The sequence shown here is derived from an EMBL/GenBank/DDBJ whole genome shotgun (WGS) entry which is preliminary data.</text>
</comment>
<comment type="similarity">
    <text evidence="1">Belongs to the NAD(P)-dependent epimerase/dehydratase family.</text>
</comment>
<gene>
    <name evidence="5" type="ORF">C2845_PM13G03260</name>
</gene>
<dbReference type="PANTHER" id="PTHR43574">
    <property type="entry name" value="EPIMERASE-RELATED"/>
    <property type="match status" value="1"/>
</dbReference>
<dbReference type="Gene3D" id="3.40.50.720">
    <property type="entry name" value="NAD(P)-binding Rossmann-like Domain"/>
    <property type="match status" value="1"/>
</dbReference>
<keyword evidence="3" id="KW-0413">Isomerase</keyword>
<dbReference type="SUPFAM" id="SSF51735">
    <property type="entry name" value="NAD(P)-binding Rossmann-fold domains"/>
    <property type="match status" value="1"/>
</dbReference>
<evidence type="ECO:0000256" key="1">
    <source>
        <dbReference type="ARBA" id="ARBA00007637"/>
    </source>
</evidence>
<dbReference type="EMBL" id="PQIB02000008">
    <property type="protein sequence ID" value="RLN03740.1"/>
    <property type="molecule type" value="Genomic_DNA"/>
</dbReference>
<organism evidence="5 6">
    <name type="scientific">Panicum miliaceum</name>
    <name type="common">Proso millet</name>
    <name type="synonym">Broomcorn millet</name>
    <dbReference type="NCBI Taxonomy" id="4540"/>
    <lineage>
        <taxon>Eukaryota</taxon>
        <taxon>Viridiplantae</taxon>
        <taxon>Streptophyta</taxon>
        <taxon>Embryophyta</taxon>
        <taxon>Tracheophyta</taxon>
        <taxon>Spermatophyta</taxon>
        <taxon>Magnoliopsida</taxon>
        <taxon>Liliopsida</taxon>
        <taxon>Poales</taxon>
        <taxon>Poaceae</taxon>
        <taxon>PACMAD clade</taxon>
        <taxon>Panicoideae</taxon>
        <taxon>Panicodae</taxon>
        <taxon>Paniceae</taxon>
        <taxon>Panicinae</taxon>
        <taxon>Panicum</taxon>
        <taxon>Panicum sect. Panicum</taxon>
    </lineage>
</organism>
<dbReference type="InterPro" id="IPR001509">
    <property type="entry name" value="Epimerase_deHydtase"/>
</dbReference>
<dbReference type="STRING" id="4540.A0A3L6RGX2"/>
<dbReference type="AlphaFoldDB" id="A0A3L6RGX2"/>
<keyword evidence="2" id="KW-0520">NAD</keyword>
<dbReference type="GO" id="GO:0016853">
    <property type="term" value="F:isomerase activity"/>
    <property type="evidence" value="ECO:0007669"/>
    <property type="project" value="UniProtKB-KW"/>
</dbReference>
<dbReference type="Proteomes" id="UP000275267">
    <property type="component" value="Unassembled WGS sequence"/>
</dbReference>
<evidence type="ECO:0000313" key="5">
    <source>
        <dbReference type="EMBL" id="RLN03740.1"/>
    </source>
</evidence>
<evidence type="ECO:0000256" key="3">
    <source>
        <dbReference type="ARBA" id="ARBA00023235"/>
    </source>
</evidence>
<dbReference type="InterPro" id="IPR036291">
    <property type="entry name" value="NAD(P)-bd_dom_sf"/>
</dbReference>
<accession>A0A3L6RGX2</accession>
<dbReference type="Pfam" id="PF01370">
    <property type="entry name" value="Epimerase"/>
    <property type="match status" value="1"/>
</dbReference>
<protein>
    <recommendedName>
        <fullName evidence="4">NAD-dependent epimerase/dehydratase domain-containing protein</fullName>
    </recommendedName>
</protein>
<feature type="domain" description="NAD-dependent epimerase/dehydratase" evidence="4">
    <location>
        <begin position="9"/>
        <end position="156"/>
    </location>
</feature>